<name>A0A7X0H9A4_9BACT</name>
<dbReference type="AlphaFoldDB" id="A0A7X0H9A4"/>
<dbReference type="InterPro" id="IPR052572">
    <property type="entry name" value="UPF0153_domain"/>
</dbReference>
<dbReference type="Proteomes" id="UP000541810">
    <property type="component" value="Unassembled WGS sequence"/>
</dbReference>
<proteinExistence type="predicted"/>
<protein>
    <submittedName>
        <fullName evidence="2">Uncharacterized protein</fullName>
    </submittedName>
</protein>
<organism evidence="2 3">
    <name type="scientific">Algisphaera agarilytica</name>
    <dbReference type="NCBI Taxonomy" id="1385975"/>
    <lineage>
        <taxon>Bacteria</taxon>
        <taxon>Pseudomonadati</taxon>
        <taxon>Planctomycetota</taxon>
        <taxon>Phycisphaerae</taxon>
        <taxon>Phycisphaerales</taxon>
        <taxon>Phycisphaeraceae</taxon>
        <taxon>Algisphaera</taxon>
    </lineage>
</organism>
<gene>
    <name evidence="2" type="ORF">HNQ40_003451</name>
</gene>
<dbReference type="PANTHER" id="PTHR36931:SF1">
    <property type="entry name" value="UPF0153 PROTEIN YEIW"/>
    <property type="match status" value="1"/>
</dbReference>
<dbReference type="PANTHER" id="PTHR36931">
    <property type="entry name" value="UPF0153 PROTEIN YEIW"/>
    <property type="match status" value="1"/>
</dbReference>
<dbReference type="EMBL" id="JACHGY010000001">
    <property type="protein sequence ID" value="MBB6431645.1"/>
    <property type="molecule type" value="Genomic_DNA"/>
</dbReference>
<dbReference type="RefSeq" id="WP_184679098.1">
    <property type="nucleotide sequence ID" value="NZ_JACHGY010000001.1"/>
</dbReference>
<feature type="region of interest" description="Disordered" evidence="1">
    <location>
        <begin position="119"/>
        <end position="142"/>
    </location>
</feature>
<reference evidence="2 3" key="1">
    <citation type="submission" date="2020-08" db="EMBL/GenBank/DDBJ databases">
        <title>Genomic Encyclopedia of Type Strains, Phase IV (KMG-IV): sequencing the most valuable type-strain genomes for metagenomic binning, comparative biology and taxonomic classification.</title>
        <authorList>
            <person name="Goeker M."/>
        </authorList>
    </citation>
    <scope>NUCLEOTIDE SEQUENCE [LARGE SCALE GENOMIC DNA]</scope>
    <source>
        <strain evidence="2 3">DSM 103725</strain>
    </source>
</reference>
<evidence type="ECO:0000313" key="2">
    <source>
        <dbReference type="EMBL" id="MBB6431645.1"/>
    </source>
</evidence>
<evidence type="ECO:0000256" key="1">
    <source>
        <dbReference type="SAM" id="MobiDB-lite"/>
    </source>
</evidence>
<comment type="caution">
    <text evidence="2">The sequence shown here is derived from an EMBL/GenBank/DDBJ whole genome shotgun (WGS) entry which is preliminary data.</text>
</comment>
<accession>A0A7X0H9A4</accession>
<evidence type="ECO:0000313" key="3">
    <source>
        <dbReference type="Proteomes" id="UP000541810"/>
    </source>
</evidence>
<sequence>MASTERTCGSCTACCSSLVIEELSKPAFTDCPHECAGGCDAYASRPTSCRDFRCLWLDGHLEENDRPDKLGVIFTTTHDEQVGVHPLIVEAEPQGVDRPAVQDAIQRLTEKSPVLVLTPAGGTFHPKRRQTTTPLTIDGQAA</sequence>
<keyword evidence="3" id="KW-1185">Reference proteome</keyword>